<dbReference type="EMBL" id="CP149782">
    <property type="protein sequence ID" value="WYF43420.1"/>
    <property type="molecule type" value="Genomic_DNA"/>
</dbReference>
<accession>A0AAU6PYM3</accession>
<gene>
    <name evidence="2" type="ORF">WDJ50_08245</name>
</gene>
<dbReference type="AlphaFoldDB" id="A0AAU6PYM3"/>
<feature type="region of interest" description="Disordered" evidence="1">
    <location>
        <begin position="155"/>
        <end position="175"/>
    </location>
</feature>
<dbReference type="PROSITE" id="PS51257">
    <property type="entry name" value="PROKAR_LIPOPROTEIN"/>
    <property type="match status" value="1"/>
</dbReference>
<sequence>MKRCFLLLPLLALASCGKQTVRAPGDYDLSGTLRGDWNGADLRLALVGAGLPNLLTNTSTLAQTPLQPGSAFGVDLPSLPDAIGVYQVIAFDDRNNNATYDPGEAVARNSQWLIFSPRGGEIPALKVPQNLPGAGEELLPALTVEQGWNLYDRAQPLSGTNPRAGKKVTGYDLSR</sequence>
<evidence type="ECO:0000313" key="2">
    <source>
        <dbReference type="EMBL" id="WYF43420.1"/>
    </source>
</evidence>
<evidence type="ECO:0000256" key="1">
    <source>
        <dbReference type="SAM" id="MobiDB-lite"/>
    </source>
</evidence>
<reference evidence="2" key="1">
    <citation type="submission" date="2024-03" db="EMBL/GenBank/DDBJ databases">
        <title>Deinococcus weizhi sp. nov., isolated from human skin.</title>
        <authorList>
            <person name="Wei Z."/>
            <person name="Tian F."/>
            <person name="Yang C."/>
            <person name="Xin L.T."/>
            <person name="Wen Z.J."/>
            <person name="Lan K.C."/>
            <person name="Yu L."/>
            <person name="Zhe W."/>
            <person name="Dan F.D."/>
            <person name="Jun W."/>
            <person name="Rui Z."/>
            <person name="Yong X.J."/>
            <person name="Ting Y."/>
            <person name="Wei X."/>
            <person name="Xu Z.G."/>
            <person name="Xin Z."/>
            <person name="Dong F.G."/>
            <person name="Ni X.M."/>
            <person name="Zheng M.G."/>
            <person name="Chun Y."/>
            <person name="Qian W.X."/>
        </authorList>
    </citation>
    <scope>NUCLEOTIDE SEQUENCE</scope>
    <source>
        <strain evidence="2">VB142</strain>
    </source>
</reference>
<organism evidence="2">
    <name type="scientific">Deinococcus sp. VB142</name>
    <dbReference type="NCBI Taxonomy" id="3112952"/>
    <lineage>
        <taxon>Bacteria</taxon>
        <taxon>Thermotogati</taxon>
        <taxon>Deinococcota</taxon>
        <taxon>Deinococci</taxon>
        <taxon>Deinococcales</taxon>
        <taxon>Deinococcaceae</taxon>
        <taxon>Deinococcus</taxon>
    </lineage>
</organism>
<evidence type="ECO:0008006" key="3">
    <source>
        <dbReference type="Google" id="ProtNLM"/>
    </source>
</evidence>
<dbReference type="RefSeq" id="WP_339094073.1">
    <property type="nucleotide sequence ID" value="NZ_CP149782.1"/>
</dbReference>
<proteinExistence type="predicted"/>
<protein>
    <recommendedName>
        <fullName evidence="3">Lipoprotein</fullName>
    </recommendedName>
</protein>
<name>A0AAU6PYM3_9DEIO</name>